<dbReference type="Gene3D" id="3.30.70.60">
    <property type="match status" value="1"/>
</dbReference>
<dbReference type="GO" id="GO:0043683">
    <property type="term" value="P:type IV pilus assembly"/>
    <property type="evidence" value="ECO:0007669"/>
    <property type="project" value="InterPro"/>
</dbReference>
<evidence type="ECO:0000256" key="1">
    <source>
        <dbReference type="SAM" id="Coils"/>
    </source>
</evidence>
<dbReference type="Proteomes" id="UP000034516">
    <property type="component" value="Unassembled WGS sequence"/>
</dbReference>
<feature type="coiled-coil region" evidence="1">
    <location>
        <begin position="31"/>
        <end position="75"/>
    </location>
</feature>
<dbReference type="AlphaFoldDB" id="A0A0G1C098"/>
<evidence type="ECO:0000313" key="2">
    <source>
        <dbReference type="EMBL" id="KKS43073.1"/>
    </source>
</evidence>
<proteinExistence type="predicted"/>
<dbReference type="Pfam" id="PF04350">
    <property type="entry name" value="PilO"/>
    <property type="match status" value="1"/>
</dbReference>
<sequence>MNKKNITILAALLAASLALIFLGLLPAANKINDSKRALAKARAQMNELLLQGQDVNQNKNDLAAIENQLTTLDNAYLKISSELDFITDLEKIADKNGIEQSIDFNNNEAKEANDARAIPIGLQLSGSLREIMNYLNDLEKLDYYINIETVGLTSGNNNLAAVRANVRNSEQQNASEEETATAATVFAKLNGLTYWK</sequence>
<reference evidence="2 3" key="1">
    <citation type="journal article" date="2015" name="Nature">
        <title>rRNA introns, odd ribosomes, and small enigmatic genomes across a large radiation of phyla.</title>
        <authorList>
            <person name="Brown C.T."/>
            <person name="Hug L.A."/>
            <person name="Thomas B.C."/>
            <person name="Sharon I."/>
            <person name="Castelle C.J."/>
            <person name="Singh A."/>
            <person name="Wilkins M.J."/>
            <person name="Williams K.H."/>
            <person name="Banfield J.F."/>
        </authorList>
    </citation>
    <scope>NUCLEOTIDE SEQUENCE [LARGE SCALE GENOMIC DNA]</scope>
</reference>
<name>A0A0G1C098_9BACT</name>
<organism evidence="2 3">
    <name type="scientific">Candidatus Kuenenbacteria bacterium GW2011_GWA2_42_15</name>
    <dbReference type="NCBI Taxonomy" id="1618677"/>
    <lineage>
        <taxon>Bacteria</taxon>
        <taxon>Candidatus Kueneniibacteriota</taxon>
    </lineage>
</organism>
<gene>
    <name evidence="2" type="ORF">UV02_C0004G0007</name>
</gene>
<protein>
    <submittedName>
        <fullName evidence="2">Uncharacterized protein</fullName>
    </submittedName>
</protein>
<dbReference type="GO" id="GO:0043107">
    <property type="term" value="P:type IV pilus-dependent motility"/>
    <property type="evidence" value="ECO:0007669"/>
    <property type="project" value="InterPro"/>
</dbReference>
<accession>A0A0G1C098</accession>
<evidence type="ECO:0000313" key="3">
    <source>
        <dbReference type="Proteomes" id="UP000034516"/>
    </source>
</evidence>
<comment type="caution">
    <text evidence="2">The sequence shown here is derived from an EMBL/GenBank/DDBJ whole genome shotgun (WGS) entry which is preliminary data.</text>
</comment>
<dbReference type="EMBL" id="LCCW01000004">
    <property type="protein sequence ID" value="KKS43073.1"/>
    <property type="molecule type" value="Genomic_DNA"/>
</dbReference>
<dbReference type="InterPro" id="IPR007445">
    <property type="entry name" value="PilO"/>
</dbReference>
<keyword evidence="1" id="KW-0175">Coiled coil</keyword>
<dbReference type="InterPro" id="IPR014717">
    <property type="entry name" value="Transl_elong_EF1B/ribsomal_bS6"/>
</dbReference>